<dbReference type="Proteomes" id="UP000053477">
    <property type="component" value="Unassembled WGS sequence"/>
</dbReference>
<feature type="region of interest" description="Disordered" evidence="1">
    <location>
        <begin position="1"/>
        <end position="53"/>
    </location>
</feature>
<name>A0A0H2QY38_9AGAM</name>
<evidence type="ECO:0000313" key="2">
    <source>
        <dbReference type="EMBL" id="KLO04294.1"/>
    </source>
</evidence>
<evidence type="ECO:0000256" key="1">
    <source>
        <dbReference type="SAM" id="MobiDB-lite"/>
    </source>
</evidence>
<evidence type="ECO:0000313" key="3">
    <source>
        <dbReference type="Proteomes" id="UP000053477"/>
    </source>
</evidence>
<feature type="compositionally biased region" description="Basic and acidic residues" evidence="1">
    <location>
        <begin position="16"/>
        <end position="25"/>
    </location>
</feature>
<reference evidence="2 3" key="1">
    <citation type="submission" date="2015-04" db="EMBL/GenBank/DDBJ databases">
        <title>Complete genome sequence of Schizopora paradoxa KUC8140, a cosmopolitan wood degrader in East Asia.</title>
        <authorList>
            <consortium name="DOE Joint Genome Institute"/>
            <person name="Min B."/>
            <person name="Park H."/>
            <person name="Jang Y."/>
            <person name="Kim J.-J."/>
            <person name="Kim K.H."/>
            <person name="Pangilinan J."/>
            <person name="Lipzen A."/>
            <person name="Riley R."/>
            <person name="Grigoriev I.V."/>
            <person name="Spatafora J.W."/>
            <person name="Choi I.-G."/>
        </authorList>
    </citation>
    <scope>NUCLEOTIDE SEQUENCE [LARGE SCALE GENOMIC DNA]</scope>
    <source>
        <strain evidence="2 3">KUC8140</strain>
    </source>
</reference>
<accession>A0A0H2QY38</accession>
<protein>
    <submittedName>
        <fullName evidence="2">Uncharacterized protein</fullName>
    </submittedName>
</protein>
<keyword evidence="3" id="KW-1185">Reference proteome</keyword>
<dbReference type="EMBL" id="KQ086604">
    <property type="protein sequence ID" value="KLO04294.1"/>
    <property type="molecule type" value="Genomic_DNA"/>
</dbReference>
<gene>
    <name evidence="2" type="ORF">SCHPADRAFT_757157</name>
</gene>
<organism evidence="2 3">
    <name type="scientific">Schizopora paradoxa</name>
    <dbReference type="NCBI Taxonomy" id="27342"/>
    <lineage>
        <taxon>Eukaryota</taxon>
        <taxon>Fungi</taxon>
        <taxon>Dikarya</taxon>
        <taxon>Basidiomycota</taxon>
        <taxon>Agaricomycotina</taxon>
        <taxon>Agaricomycetes</taxon>
        <taxon>Hymenochaetales</taxon>
        <taxon>Schizoporaceae</taxon>
        <taxon>Schizopora</taxon>
    </lineage>
</organism>
<dbReference type="AlphaFoldDB" id="A0A0H2QY38"/>
<feature type="compositionally biased region" description="Basic residues" evidence="1">
    <location>
        <begin position="1"/>
        <end position="15"/>
    </location>
</feature>
<proteinExistence type="predicted"/>
<dbReference type="InParanoid" id="A0A0H2QY38"/>
<sequence>MISYRGGKKKTVAHTRTHDAEKEARPNNSEEENSERNTGSGPGRSPTSVSKSSRYFPLRHLNAHEERVIHRYPCNPNRFAFFEGRAPSPCRSKARRYEHKAGARDQVRTTRASTFPAGHLVMGVLPNHEQISGADTTESVYRFLRERYDGSGSGGRCSFGFSLSLPSTDPSHLVPIEFQSIQTIDLKGLHCRARWPDLYVFIRN</sequence>